<feature type="non-terminal residue" evidence="1">
    <location>
        <position position="1"/>
    </location>
</feature>
<accession>A0A8K0CML8</accession>
<dbReference type="Proteomes" id="UP000801492">
    <property type="component" value="Unassembled WGS sequence"/>
</dbReference>
<evidence type="ECO:0008006" key="3">
    <source>
        <dbReference type="Google" id="ProtNLM"/>
    </source>
</evidence>
<gene>
    <name evidence="1" type="ORF">ILUMI_18950</name>
</gene>
<evidence type="ECO:0000313" key="1">
    <source>
        <dbReference type="EMBL" id="KAF2887223.1"/>
    </source>
</evidence>
<dbReference type="InterPro" id="IPR043502">
    <property type="entry name" value="DNA/RNA_pol_sf"/>
</dbReference>
<name>A0A8K0CML8_IGNLU</name>
<keyword evidence="2" id="KW-1185">Reference proteome</keyword>
<dbReference type="PANTHER" id="PTHR47331">
    <property type="entry name" value="PHD-TYPE DOMAIN-CONTAINING PROTEIN"/>
    <property type="match status" value="1"/>
</dbReference>
<reference evidence="1" key="1">
    <citation type="submission" date="2019-08" db="EMBL/GenBank/DDBJ databases">
        <title>The genome of the North American firefly Photinus pyralis.</title>
        <authorList>
            <consortium name="Photinus pyralis genome working group"/>
            <person name="Fallon T.R."/>
            <person name="Sander Lower S.E."/>
            <person name="Weng J.-K."/>
        </authorList>
    </citation>
    <scope>NUCLEOTIDE SEQUENCE</scope>
    <source>
        <strain evidence="1">TRF0915ILg1</strain>
        <tissue evidence="1">Whole body</tissue>
    </source>
</reference>
<protein>
    <recommendedName>
        <fullName evidence="3">Peptidase aspartic putative domain-containing protein</fullName>
    </recommendedName>
</protein>
<dbReference type="Pfam" id="PF03564">
    <property type="entry name" value="DUF1759"/>
    <property type="match status" value="1"/>
</dbReference>
<dbReference type="OrthoDB" id="5920040at2759"/>
<dbReference type="GO" id="GO:0071897">
    <property type="term" value="P:DNA biosynthetic process"/>
    <property type="evidence" value="ECO:0007669"/>
    <property type="project" value="UniProtKB-ARBA"/>
</dbReference>
<sequence length="610" mass="69554">EKNMTEFKPFISLFKAIIDKNDRLDDVQKLFYLLKYLESDARALIDTLPLTNESYVKALKLLTDRYDDDSPLIASYIYSLIDLPVISKGNSQQLREFIKNVKQLFGSLENLINQCHSGISDGQLFVIKGLLDSGSQLSFITDELYKKLKISSFPKSLSIFGITESKTQMAVHVKIYSCTSSYNTEILCSIMPEITNNLPTSYLDKNEISLPKNVNLSNPEFNIPDKISILLEADVLGEILEPGSLIIPNSRTKLLNTKFGYVVIGNLNQDLHKTSNLATALIVTSNEVKLTNFGKLRGCHKYFPKDPLNNNCVKKHLEILSYKYILITDIRQMYSSVMVHHNFKSFQNILWRDNPEEELKCLQLQTVTWGLKPSTYLATRCLIELADKYKDKYLLAAAALENNTYIDDILCGANDIEETLSLQNELISLLTLGHFQLRKWVANSSELLRNIPPEKCYFDNIKFDKNNNDYVKTLGIQYNVQSDCFKMYCPINNIEEITFTKQKVFSFIAKIYDPLGFLGPIITNAEIIMQRIYCSKISWDETLPPDLYDMWKTFAEGLISMPSFEIKRDLNFAEAETTDLLGFCDASNVAYGCAIYCKVIKKDGSILTNL</sequence>
<dbReference type="Pfam" id="PF05380">
    <property type="entry name" value="Peptidase_A17"/>
    <property type="match status" value="1"/>
</dbReference>
<proteinExistence type="predicted"/>
<dbReference type="AlphaFoldDB" id="A0A8K0CML8"/>
<organism evidence="1 2">
    <name type="scientific">Ignelater luminosus</name>
    <name type="common">Cucubano</name>
    <name type="synonym">Pyrophorus luminosus</name>
    <dbReference type="NCBI Taxonomy" id="2038154"/>
    <lineage>
        <taxon>Eukaryota</taxon>
        <taxon>Metazoa</taxon>
        <taxon>Ecdysozoa</taxon>
        <taxon>Arthropoda</taxon>
        <taxon>Hexapoda</taxon>
        <taxon>Insecta</taxon>
        <taxon>Pterygota</taxon>
        <taxon>Neoptera</taxon>
        <taxon>Endopterygota</taxon>
        <taxon>Coleoptera</taxon>
        <taxon>Polyphaga</taxon>
        <taxon>Elateriformia</taxon>
        <taxon>Elateroidea</taxon>
        <taxon>Elateridae</taxon>
        <taxon>Agrypninae</taxon>
        <taxon>Pyrophorini</taxon>
        <taxon>Ignelater</taxon>
    </lineage>
</organism>
<dbReference type="InterPro" id="IPR008042">
    <property type="entry name" value="Retrotrans_Pao"/>
</dbReference>
<feature type="non-terminal residue" evidence="1">
    <location>
        <position position="610"/>
    </location>
</feature>
<dbReference type="EMBL" id="VTPC01084560">
    <property type="protein sequence ID" value="KAF2887223.1"/>
    <property type="molecule type" value="Genomic_DNA"/>
</dbReference>
<dbReference type="SUPFAM" id="SSF56672">
    <property type="entry name" value="DNA/RNA polymerases"/>
    <property type="match status" value="1"/>
</dbReference>
<comment type="caution">
    <text evidence="1">The sequence shown here is derived from an EMBL/GenBank/DDBJ whole genome shotgun (WGS) entry which is preliminary data.</text>
</comment>
<dbReference type="InterPro" id="IPR005312">
    <property type="entry name" value="DUF1759"/>
</dbReference>
<evidence type="ECO:0000313" key="2">
    <source>
        <dbReference type="Proteomes" id="UP000801492"/>
    </source>
</evidence>